<protein>
    <submittedName>
        <fullName evidence="1">Uncharacterized protein</fullName>
    </submittedName>
</protein>
<comment type="caution">
    <text evidence="1">The sequence shown here is derived from an EMBL/GenBank/DDBJ whole genome shotgun (WGS) entry which is preliminary data.</text>
</comment>
<gene>
    <name evidence="1" type="ORF">LshimejAT787_1200530</name>
</gene>
<dbReference type="EMBL" id="BRPK01000012">
    <property type="protein sequence ID" value="GLB42604.1"/>
    <property type="molecule type" value="Genomic_DNA"/>
</dbReference>
<sequence length="83" mass="9173">MTCPTPLPLARVAVTKKDQTKASLPWASGDEWEMKIGMGVPVQGEVLTMEARTNRIDGSQTTPSRARRRVAVLDCHLPVYHLT</sequence>
<keyword evidence="2" id="KW-1185">Reference proteome</keyword>
<evidence type="ECO:0000313" key="2">
    <source>
        <dbReference type="Proteomes" id="UP001063166"/>
    </source>
</evidence>
<accession>A0A9P3PW11</accession>
<proteinExistence type="predicted"/>
<dbReference type="AlphaFoldDB" id="A0A9P3PW11"/>
<name>A0A9P3PW11_LYOSH</name>
<organism evidence="1 2">
    <name type="scientific">Lyophyllum shimeji</name>
    <name type="common">Hon-shimeji</name>
    <name type="synonym">Tricholoma shimeji</name>
    <dbReference type="NCBI Taxonomy" id="47721"/>
    <lineage>
        <taxon>Eukaryota</taxon>
        <taxon>Fungi</taxon>
        <taxon>Dikarya</taxon>
        <taxon>Basidiomycota</taxon>
        <taxon>Agaricomycotina</taxon>
        <taxon>Agaricomycetes</taxon>
        <taxon>Agaricomycetidae</taxon>
        <taxon>Agaricales</taxon>
        <taxon>Tricholomatineae</taxon>
        <taxon>Lyophyllaceae</taxon>
        <taxon>Lyophyllum</taxon>
    </lineage>
</organism>
<evidence type="ECO:0000313" key="1">
    <source>
        <dbReference type="EMBL" id="GLB42604.1"/>
    </source>
</evidence>
<reference evidence="1" key="1">
    <citation type="submission" date="2022-07" db="EMBL/GenBank/DDBJ databases">
        <title>The genome of Lyophyllum shimeji provides insight into the initial evolution of ectomycorrhizal fungal genome.</title>
        <authorList>
            <person name="Kobayashi Y."/>
            <person name="Shibata T."/>
            <person name="Hirakawa H."/>
            <person name="Shigenobu S."/>
            <person name="Nishiyama T."/>
            <person name="Yamada A."/>
            <person name="Hasebe M."/>
            <person name="Kawaguchi M."/>
        </authorList>
    </citation>
    <scope>NUCLEOTIDE SEQUENCE</scope>
    <source>
        <strain evidence="1">AT787</strain>
    </source>
</reference>
<dbReference type="Proteomes" id="UP001063166">
    <property type="component" value="Unassembled WGS sequence"/>
</dbReference>